<gene>
    <name evidence="13" type="ORF">DFR60_102263</name>
</gene>
<keyword evidence="14" id="KW-1185">Reference proteome</keyword>
<comment type="similarity">
    <text evidence="3 12">Belongs to the methylenetetrahydrofolate reductase family.</text>
</comment>
<dbReference type="InterPro" id="IPR029041">
    <property type="entry name" value="FAD-linked_oxidoreductase-like"/>
</dbReference>
<accession>A0A2V3Y9X5</accession>
<dbReference type="SUPFAM" id="SSF51730">
    <property type="entry name" value="FAD-linked oxidoreductase"/>
    <property type="match status" value="1"/>
</dbReference>
<dbReference type="GO" id="GO:0005829">
    <property type="term" value="C:cytosol"/>
    <property type="evidence" value="ECO:0007669"/>
    <property type="project" value="InterPro"/>
</dbReference>
<keyword evidence="8" id="KW-0520">NAD</keyword>
<evidence type="ECO:0000256" key="4">
    <source>
        <dbReference type="ARBA" id="ARBA00022605"/>
    </source>
</evidence>
<keyword evidence="5 12" id="KW-0285">Flavoprotein</keyword>
<comment type="pathway">
    <text evidence="10">Amino-acid biosynthesis; L-methionine biosynthesis via de novo pathway.</text>
</comment>
<evidence type="ECO:0000313" key="14">
    <source>
        <dbReference type="Proteomes" id="UP000248057"/>
    </source>
</evidence>
<evidence type="ECO:0000256" key="5">
    <source>
        <dbReference type="ARBA" id="ARBA00022630"/>
    </source>
</evidence>
<dbReference type="GO" id="GO:0035999">
    <property type="term" value="P:tetrahydrofolate interconversion"/>
    <property type="evidence" value="ECO:0007669"/>
    <property type="project" value="UniProtKB-UniPathway"/>
</dbReference>
<dbReference type="EMBL" id="QJKD01000002">
    <property type="protein sequence ID" value="PXX55988.1"/>
    <property type="molecule type" value="Genomic_DNA"/>
</dbReference>
<keyword evidence="9" id="KW-0486">Methionine biosynthesis</keyword>
<comment type="cofactor">
    <cofactor evidence="1 12">
        <name>FAD</name>
        <dbReference type="ChEBI" id="CHEBI:57692"/>
    </cofactor>
</comment>
<dbReference type="InterPro" id="IPR004620">
    <property type="entry name" value="MTHF_reductase_bac"/>
</dbReference>
<evidence type="ECO:0000313" key="13">
    <source>
        <dbReference type="EMBL" id="PXX55988.1"/>
    </source>
</evidence>
<proteinExistence type="inferred from homology"/>
<evidence type="ECO:0000256" key="6">
    <source>
        <dbReference type="ARBA" id="ARBA00022827"/>
    </source>
</evidence>
<keyword evidence="6 12" id="KW-0274">FAD</keyword>
<organism evidence="13 14">
    <name type="scientific">Hungatella effluvii</name>
    <dbReference type="NCBI Taxonomy" id="1096246"/>
    <lineage>
        <taxon>Bacteria</taxon>
        <taxon>Bacillati</taxon>
        <taxon>Bacillota</taxon>
        <taxon>Clostridia</taxon>
        <taxon>Lachnospirales</taxon>
        <taxon>Lachnospiraceae</taxon>
        <taxon>Hungatella</taxon>
    </lineage>
</organism>
<keyword evidence="7 12" id="KW-0560">Oxidoreductase</keyword>
<dbReference type="Proteomes" id="UP000248057">
    <property type="component" value="Unassembled WGS sequence"/>
</dbReference>
<protein>
    <recommendedName>
        <fullName evidence="12">Methylenetetrahydrofolate reductase</fullName>
        <ecNumber evidence="12">1.5.1.54</ecNumber>
    </recommendedName>
</protein>
<dbReference type="NCBIfam" id="TIGR00676">
    <property type="entry name" value="fadh2"/>
    <property type="match status" value="1"/>
</dbReference>
<dbReference type="UniPathway" id="UPA00193"/>
<dbReference type="AlphaFoldDB" id="A0A2V3Y9X5"/>
<reference evidence="13 14" key="1">
    <citation type="submission" date="2018-05" db="EMBL/GenBank/DDBJ databases">
        <title>Genomic Encyclopedia of Type Strains, Phase IV (KMG-IV): sequencing the most valuable type-strain genomes for metagenomic binning, comparative biology and taxonomic classification.</title>
        <authorList>
            <person name="Goeker M."/>
        </authorList>
    </citation>
    <scope>NUCLEOTIDE SEQUENCE [LARGE SCALE GENOMIC DNA]</scope>
    <source>
        <strain evidence="13 14">DSM 24995</strain>
    </source>
</reference>
<evidence type="ECO:0000256" key="10">
    <source>
        <dbReference type="ARBA" id="ARBA00034478"/>
    </source>
</evidence>
<evidence type="ECO:0000256" key="11">
    <source>
        <dbReference type="ARBA" id="ARBA00048628"/>
    </source>
</evidence>
<dbReference type="PANTHER" id="PTHR45754:SF3">
    <property type="entry name" value="METHYLENETETRAHYDROFOLATE REDUCTASE (NADPH)"/>
    <property type="match status" value="1"/>
</dbReference>
<comment type="catalytic activity">
    <reaction evidence="11">
        <text>(6S)-5-methyl-5,6,7,8-tetrahydrofolate + NAD(+) = (6R)-5,10-methylene-5,6,7,8-tetrahydrofolate + NADH + H(+)</text>
        <dbReference type="Rhea" id="RHEA:19821"/>
        <dbReference type="ChEBI" id="CHEBI:15378"/>
        <dbReference type="ChEBI" id="CHEBI:15636"/>
        <dbReference type="ChEBI" id="CHEBI:18608"/>
        <dbReference type="ChEBI" id="CHEBI:57540"/>
        <dbReference type="ChEBI" id="CHEBI:57945"/>
        <dbReference type="EC" id="1.5.1.54"/>
    </reaction>
    <physiologicalReaction direction="right-to-left" evidence="11">
        <dbReference type="Rhea" id="RHEA:19823"/>
    </physiologicalReaction>
</comment>
<dbReference type="Pfam" id="PF02219">
    <property type="entry name" value="MTHFR"/>
    <property type="match status" value="1"/>
</dbReference>
<evidence type="ECO:0000256" key="9">
    <source>
        <dbReference type="ARBA" id="ARBA00023167"/>
    </source>
</evidence>
<dbReference type="CDD" id="cd00537">
    <property type="entry name" value="MTHFR"/>
    <property type="match status" value="1"/>
</dbReference>
<dbReference type="Gene3D" id="3.20.20.220">
    <property type="match status" value="1"/>
</dbReference>
<evidence type="ECO:0000256" key="3">
    <source>
        <dbReference type="ARBA" id="ARBA00006743"/>
    </source>
</evidence>
<dbReference type="GO" id="GO:0009086">
    <property type="term" value="P:methionine biosynthetic process"/>
    <property type="evidence" value="ECO:0007669"/>
    <property type="project" value="UniProtKB-KW"/>
</dbReference>
<dbReference type="GO" id="GO:0071949">
    <property type="term" value="F:FAD binding"/>
    <property type="evidence" value="ECO:0007669"/>
    <property type="project" value="TreeGrafter"/>
</dbReference>
<keyword evidence="4" id="KW-0028">Amino-acid biosynthesis</keyword>
<dbReference type="EC" id="1.5.1.54" evidence="12"/>
<comment type="pathway">
    <text evidence="2 12">One-carbon metabolism; tetrahydrofolate interconversion.</text>
</comment>
<evidence type="ECO:0000256" key="2">
    <source>
        <dbReference type="ARBA" id="ARBA00004777"/>
    </source>
</evidence>
<dbReference type="GO" id="GO:0106312">
    <property type="term" value="F:methylenetetrahydrofolate reductase (NADH) activity"/>
    <property type="evidence" value="ECO:0007669"/>
    <property type="project" value="UniProtKB-EC"/>
</dbReference>
<evidence type="ECO:0000256" key="7">
    <source>
        <dbReference type="ARBA" id="ARBA00023002"/>
    </source>
</evidence>
<comment type="caution">
    <text evidence="13">The sequence shown here is derived from an EMBL/GenBank/DDBJ whole genome shotgun (WGS) entry which is preliminary data.</text>
</comment>
<evidence type="ECO:0000256" key="1">
    <source>
        <dbReference type="ARBA" id="ARBA00001974"/>
    </source>
</evidence>
<dbReference type="PANTHER" id="PTHR45754">
    <property type="entry name" value="METHYLENETETRAHYDROFOLATE REDUCTASE"/>
    <property type="match status" value="1"/>
</dbReference>
<name>A0A2V3Y9X5_9FIRM</name>
<sequence length="325" mass="36089">MLSIYAMIMVIKSEPPNAKVAAALCMWPNRQGDREMKTTDIFAKKPVLSFEVFPPKRTNPVETIYETLDSLRKLNPDFISVTYGAGGSENCKATTEIASRIKNEYGIESVAHLPCIGLKRDDVISLLDGFKKAGIDNILALRGDIPEGGRPDGDFEHASDLISFIKEKDEYKDFNVLAACYPEGHTESENILTDIRSLKTKVDAGADHLITQLFFDNDCFYRFRERASLAGIHVPVEAGIMPVTNKKQIERMVSLCGVSLPSKFTAIMERYEHNPEAMRDAGIAYAVDQIVDLIARGVDGIHLYTMNNPYVAAKIHEAVCRLLAA</sequence>
<evidence type="ECO:0000256" key="12">
    <source>
        <dbReference type="RuleBase" id="RU003862"/>
    </source>
</evidence>
<evidence type="ECO:0000256" key="8">
    <source>
        <dbReference type="ARBA" id="ARBA00023027"/>
    </source>
</evidence>
<dbReference type="InterPro" id="IPR003171">
    <property type="entry name" value="Mehydrof_redctse-like"/>
</dbReference>